<keyword evidence="3" id="KW-1185">Reference proteome</keyword>
<gene>
    <name evidence="2" type="ORF">V2V91_14470</name>
</gene>
<reference evidence="2 3" key="1">
    <citation type="submission" date="2024-01" db="EMBL/GenBank/DDBJ databases">
        <title>the genome sequence of strain Microbacterium schleiferi NBRC 15075.</title>
        <authorList>
            <person name="Ding Y."/>
            <person name="Zhang G."/>
        </authorList>
    </citation>
    <scope>NUCLEOTIDE SEQUENCE [LARGE SCALE GENOMIC DNA]</scope>
    <source>
        <strain evidence="2 3">NBRC 15075</strain>
    </source>
</reference>
<accession>A0ABU7V9J8</accession>
<sequence length="217" mass="22827">MTSAAPLRTLEVRHLQLARAFFAALAAVMITFSPDHSAAVGLAVFSGFAIATGLMWFAAVWLIFPKGDRWAAVLLGILALLAGMATGMPGLRTDTMFFVAVIAWAVLSGIVELVAGIRARRMMHLPRSQSRDAITIGALGILLGIGLLAVPVQYALTYTIEEAGQTFTLTGITIAVGIFGGYAAIVAVYLGIAAFSPRQTDAEAIEPIAEAPAERKP</sequence>
<feature type="transmembrane region" description="Helical" evidence="1">
    <location>
        <begin position="97"/>
        <end position="115"/>
    </location>
</feature>
<feature type="transmembrane region" description="Helical" evidence="1">
    <location>
        <begin position="38"/>
        <end position="64"/>
    </location>
</feature>
<keyword evidence="1" id="KW-0812">Transmembrane</keyword>
<dbReference type="EMBL" id="JAZHOV010000010">
    <property type="protein sequence ID" value="MEF2256325.1"/>
    <property type="molecule type" value="Genomic_DNA"/>
</dbReference>
<protein>
    <submittedName>
        <fullName evidence="2">Acyl-CoA synthetase</fullName>
    </submittedName>
</protein>
<organism evidence="2 3">
    <name type="scientific">Microbacterium schleiferi</name>
    <dbReference type="NCBI Taxonomy" id="69362"/>
    <lineage>
        <taxon>Bacteria</taxon>
        <taxon>Bacillati</taxon>
        <taxon>Actinomycetota</taxon>
        <taxon>Actinomycetes</taxon>
        <taxon>Micrococcales</taxon>
        <taxon>Microbacteriaceae</taxon>
        <taxon>Microbacterium</taxon>
    </lineage>
</organism>
<name>A0ABU7V9J8_9MICO</name>
<keyword evidence="1" id="KW-0472">Membrane</keyword>
<feature type="transmembrane region" description="Helical" evidence="1">
    <location>
        <begin position="71"/>
        <end position="91"/>
    </location>
</feature>
<feature type="transmembrane region" description="Helical" evidence="1">
    <location>
        <begin position="168"/>
        <end position="192"/>
    </location>
</feature>
<dbReference type="Proteomes" id="UP001351900">
    <property type="component" value="Unassembled WGS sequence"/>
</dbReference>
<feature type="transmembrane region" description="Helical" evidence="1">
    <location>
        <begin position="12"/>
        <end position="32"/>
    </location>
</feature>
<keyword evidence="1" id="KW-1133">Transmembrane helix</keyword>
<evidence type="ECO:0000313" key="3">
    <source>
        <dbReference type="Proteomes" id="UP001351900"/>
    </source>
</evidence>
<feature type="transmembrane region" description="Helical" evidence="1">
    <location>
        <begin position="136"/>
        <end position="156"/>
    </location>
</feature>
<dbReference type="RefSeq" id="WP_331792385.1">
    <property type="nucleotide sequence ID" value="NZ_BAAAUO010000006.1"/>
</dbReference>
<proteinExistence type="predicted"/>
<comment type="caution">
    <text evidence="2">The sequence shown here is derived from an EMBL/GenBank/DDBJ whole genome shotgun (WGS) entry which is preliminary data.</text>
</comment>
<evidence type="ECO:0000313" key="2">
    <source>
        <dbReference type="EMBL" id="MEF2256325.1"/>
    </source>
</evidence>
<evidence type="ECO:0000256" key="1">
    <source>
        <dbReference type="SAM" id="Phobius"/>
    </source>
</evidence>